<dbReference type="SUPFAM" id="SSF47384">
    <property type="entry name" value="Homodimeric domain of signal transducing histidine kinase"/>
    <property type="match status" value="1"/>
</dbReference>
<dbReference type="Pfam" id="PF02518">
    <property type="entry name" value="HATPase_c"/>
    <property type="match status" value="1"/>
</dbReference>
<dbReference type="InterPro" id="IPR003594">
    <property type="entry name" value="HATPase_dom"/>
</dbReference>
<dbReference type="EMBL" id="JACIFF010000007">
    <property type="protein sequence ID" value="MBB4080191.1"/>
    <property type="molecule type" value="Genomic_DNA"/>
</dbReference>
<dbReference type="PANTHER" id="PTHR42878">
    <property type="entry name" value="TWO-COMPONENT HISTIDINE KINASE"/>
    <property type="match status" value="1"/>
</dbReference>
<sequence length="743" mass="83469">MRLTDKLPASDQMPADNLIQPYARVVVVHATTLHICAHSNNLPNRWGGDAGATKKKAAANLWVDLPVTSLFSQATVDRIRAVADLPYPPPINLGPDDPLGLSNQQILVFRTNEHLVLEIEPRLPPKDWQMSLLETTELLSRTESVVDVLAVGSRAIYKTLGVDRVLAYQFEEGSEDGVVRHTHGNGSLPSLLGIRFRSDDFPEEAFRLHARETVMAYTTSDRAPVGFCGDLGDAAHCINYVLGCRTIYPPAESFVRESGLSTQISVMLTIHGKPWGVFSCQARDAVYLDYQHRTFVHLLGNQVSRELTSQIHDQARQRVLDADHLRARIRDNISRAPNLVRGLTHSEPSLLEYVPDTGGIAILIEDRIIQLGQTPGEPRIRLLMDWAASNLKDYDVFYTDHLAAHYAPGEDFRDSASGVFLAPLNQRRTEWMVWFRPERVGKVTYGSRDQKGPKKKGQWFKTTVETRTGFSLPWTEEQVADIRELHAFIRDVVIERYSELMRINRQLQVAYDELEAFSYTVSHDLRAPLRGIDGFAEILMEDYGPKLKDDAKDLIQTIQLNAARMNQFISDILELSRVGRANLVVNDCDVAQLVRTAMQELNRESGKSVDIKLHEPLPPMRGDRQQLALVFKHLLSNAFKYSSKQATSTVEVGYSASNSFGDGEFYISDNGIGINEDHHQRVFGMFNRLVSAEDYSGSGVGLAVVRRIIRRHNGEVRIESKPGSGATFFFYTNLPADKSDQTF</sequence>
<keyword evidence="6" id="KW-0716">Sensory transduction</keyword>
<dbReference type="PROSITE" id="PS50046">
    <property type="entry name" value="PHYTOCHROME_2"/>
    <property type="match status" value="1"/>
</dbReference>
<dbReference type="PANTHER" id="PTHR42878:SF15">
    <property type="entry name" value="BACTERIOPHYTOCHROME"/>
    <property type="match status" value="1"/>
</dbReference>
<dbReference type="InterPro" id="IPR004358">
    <property type="entry name" value="Sig_transdc_His_kin-like_C"/>
</dbReference>
<dbReference type="InterPro" id="IPR029016">
    <property type="entry name" value="GAF-like_dom_sf"/>
</dbReference>
<dbReference type="GO" id="GO:0000156">
    <property type="term" value="F:phosphorelay response regulator activity"/>
    <property type="evidence" value="ECO:0007669"/>
    <property type="project" value="TreeGrafter"/>
</dbReference>
<keyword evidence="4" id="KW-0600">Photoreceptor protein</keyword>
<evidence type="ECO:0000256" key="8">
    <source>
        <dbReference type="ARBA" id="ARBA00022777"/>
    </source>
</evidence>
<dbReference type="Gene3D" id="3.30.450.40">
    <property type="match status" value="1"/>
</dbReference>
<dbReference type="InterPro" id="IPR016132">
    <property type="entry name" value="Phyto_chromo_attachment"/>
</dbReference>
<gene>
    <name evidence="13" type="ORF">GGR28_002821</name>
</gene>
<dbReference type="InterPro" id="IPR013654">
    <property type="entry name" value="PAS_2"/>
</dbReference>
<comment type="similarity">
    <text evidence="2">In the N-terminal section; belongs to the phytochrome family.</text>
</comment>
<organism evidence="13 14">
    <name type="scientific">Neolewinella aquimaris</name>
    <dbReference type="NCBI Taxonomy" id="1835722"/>
    <lineage>
        <taxon>Bacteria</taxon>
        <taxon>Pseudomonadati</taxon>
        <taxon>Bacteroidota</taxon>
        <taxon>Saprospiria</taxon>
        <taxon>Saprospirales</taxon>
        <taxon>Lewinellaceae</taxon>
        <taxon>Neolewinella</taxon>
    </lineage>
</organism>
<dbReference type="Gene3D" id="3.30.450.20">
    <property type="entry name" value="PAS domain"/>
    <property type="match status" value="1"/>
</dbReference>
<dbReference type="GO" id="GO:0006355">
    <property type="term" value="P:regulation of DNA-templated transcription"/>
    <property type="evidence" value="ECO:0007669"/>
    <property type="project" value="InterPro"/>
</dbReference>
<dbReference type="SMART" id="SM00387">
    <property type="entry name" value="HATPase_c"/>
    <property type="match status" value="1"/>
</dbReference>
<dbReference type="GO" id="GO:0009584">
    <property type="term" value="P:detection of visible light"/>
    <property type="evidence" value="ECO:0007669"/>
    <property type="project" value="InterPro"/>
</dbReference>
<evidence type="ECO:0000256" key="2">
    <source>
        <dbReference type="ARBA" id="ARBA00006402"/>
    </source>
</evidence>
<evidence type="ECO:0000256" key="5">
    <source>
        <dbReference type="ARBA" id="ARBA00022553"/>
    </source>
</evidence>
<dbReference type="GO" id="GO:0009881">
    <property type="term" value="F:photoreceptor activity"/>
    <property type="evidence" value="ECO:0007669"/>
    <property type="project" value="UniProtKB-KW"/>
</dbReference>
<evidence type="ECO:0000256" key="6">
    <source>
        <dbReference type="ARBA" id="ARBA00022606"/>
    </source>
</evidence>
<evidence type="ECO:0000256" key="7">
    <source>
        <dbReference type="ARBA" id="ARBA00022679"/>
    </source>
</evidence>
<dbReference type="InterPro" id="IPR005467">
    <property type="entry name" value="His_kinase_dom"/>
</dbReference>
<comment type="catalytic activity">
    <reaction evidence="1">
        <text>ATP + protein L-histidine = ADP + protein N-phospho-L-histidine.</text>
        <dbReference type="EC" id="2.7.13.3"/>
    </reaction>
</comment>
<dbReference type="Gene3D" id="3.30.565.10">
    <property type="entry name" value="Histidine kinase-like ATPase, C-terminal domain"/>
    <property type="match status" value="1"/>
</dbReference>
<dbReference type="CDD" id="cd00082">
    <property type="entry name" value="HisKA"/>
    <property type="match status" value="1"/>
</dbReference>
<dbReference type="SUPFAM" id="SSF55785">
    <property type="entry name" value="PYP-like sensor domain (PAS domain)"/>
    <property type="match status" value="1"/>
</dbReference>
<dbReference type="Pfam" id="PF08446">
    <property type="entry name" value="PAS_2"/>
    <property type="match status" value="1"/>
</dbReference>
<dbReference type="GO" id="GO:0030295">
    <property type="term" value="F:protein kinase activator activity"/>
    <property type="evidence" value="ECO:0007669"/>
    <property type="project" value="TreeGrafter"/>
</dbReference>
<dbReference type="Gene3D" id="1.10.287.130">
    <property type="match status" value="1"/>
</dbReference>
<feature type="domain" description="Histidine kinase" evidence="12">
    <location>
        <begin position="520"/>
        <end position="736"/>
    </location>
</feature>
<evidence type="ECO:0000313" key="14">
    <source>
        <dbReference type="Proteomes" id="UP000576209"/>
    </source>
</evidence>
<reference evidence="13 14" key="1">
    <citation type="submission" date="2020-08" db="EMBL/GenBank/DDBJ databases">
        <title>Genomic Encyclopedia of Type Strains, Phase IV (KMG-IV): sequencing the most valuable type-strain genomes for metagenomic binning, comparative biology and taxonomic classification.</title>
        <authorList>
            <person name="Goeker M."/>
        </authorList>
    </citation>
    <scope>NUCLEOTIDE SEQUENCE [LARGE SCALE GENOMIC DNA]</scope>
    <source>
        <strain evidence="13 14">DSM 105137</strain>
    </source>
</reference>
<dbReference type="InterPro" id="IPR036097">
    <property type="entry name" value="HisK_dim/P_sf"/>
</dbReference>
<evidence type="ECO:0000256" key="3">
    <source>
        <dbReference type="ARBA" id="ARBA00012438"/>
    </source>
</evidence>
<dbReference type="Pfam" id="PF00512">
    <property type="entry name" value="HisKA"/>
    <property type="match status" value="1"/>
</dbReference>
<evidence type="ECO:0000256" key="1">
    <source>
        <dbReference type="ARBA" id="ARBA00000085"/>
    </source>
</evidence>
<accession>A0A840E4T3</accession>
<dbReference type="InterPro" id="IPR043150">
    <property type="entry name" value="Phytochrome_PHY_sf"/>
</dbReference>
<evidence type="ECO:0000256" key="9">
    <source>
        <dbReference type="ARBA" id="ARBA00022991"/>
    </source>
</evidence>
<dbReference type="GO" id="GO:0000155">
    <property type="term" value="F:phosphorelay sensor kinase activity"/>
    <property type="evidence" value="ECO:0007669"/>
    <property type="project" value="InterPro"/>
</dbReference>
<dbReference type="Pfam" id="PF00360">
    <property type="entry name" value="PHY"/>
    <property type="match status" value="1"/>
</dbReference>
<evidence type="ECO:0000256" key="4">
    <source>
        <dbReference type="ARBA" id="ARBA00022543"/>
    </source>
</evidence>
<dbReference type="InterPro" id="IPR013515">
    <property type="entry name" value="Phytochrome_cen-reg"/>
</dbReference>
<dbReference type="Gene3D" id="3.30.450.270">
    <property type="match status" value="1"/>
</dbReference>
<feature type="domain" description="Phytochrome chromophore attachment site" evidence="11">
    <location>
        <begin position="144"/>
        <end position="310"/>
    </location>
</feature>
<dbReference type="EC" id="2.7.13.3" evidence="3"/>
<proteinExistence type="inferred from homology"/>
<dbReference type="Proteomes" id="UP000576209">
    <property type="component" value="Unassembled WGS sequence"/>
</dbReference>
<keyword evidence="5" id="KW-0597">Phosphoprotein</keyword>
<dbReference type="AlphaFoldDB" id="A0A840E4T3"/>
<name>A0A840E4T3_9BACT</name>
<protein>
    <recommendedName>
        <fullName evidence="3">histidine kinase</fullName>
        <ecNumber evidence="3">2.7.13.3</ecNumber>
    </recommendedName>
</protein>
<keyword evidence="8 13" id="KW-0418">Kinase</keyword>
<evidence type="ECO:0000259" key="12">
    <source>
        <dbReference type="PROSITE" id="PS50109"/>
    </source>
</evidence>
<keyword evidence="14" id="KW-1185">Reference proteome</keyword>
<keyword evidence="10" id="KW-0675">Receptor</keyword>
<dbReference type="SMART" id="SM00388">
    <property type="entry name" value="HisKA"/>
    <property type="match status" value="1"/>
</dbReference>
<dbReference type="SUPFAM" id="SSF55781">
    <property type="entry name" value="GAF domain-like"/>
    <property type="match status" value="2"/>
</dbReference>
<dbReference type="GO" id="GO:0007234">
    <property type="term" value="P:osmosensory signaling via phosphorelay pathway"/>
    <property type="evidence" value="ECO:0007669"/>
    <property type="project" value="TreeGrafter"/>
</dbReference>
<dbReference type="InterPro" id="IPR050351">
    <property type="entry name" value="BphY/WalK/GraS-like"/>
</dbReference>
<dbReference type="SUPFAM" id="SSF55874">
    <property type="entry name" value="ATPase domain of HSP90 chaperone/DNA topoisomerase II/histidine kinase"/>
    <property type="match status" value="1"/>
</dbReference>
<dbReference type="InterPro" id="IPR035965">
    <property type="entry name" value="PAS-like_dom_sf"/>
</dbReference>
<keyword evidence="9" id="KW-0157">Chromophore</keyword>
<keyword evidence="7" id="KW-0808">Transferase</keyword>
<dbReference type="PROSITE" id="PS50109">
    <property type="entry name" value="HIS_KIN"/>
    <property type="match status" value="1"/>
</dbReference>
<dbReference type="InterPro" id="IPR003661">
    <property type="entry name" value="HisK_dim/P_dom"/>
</dbReference>
<dbReference type="PRINTS" id="PR00344">
    <property type="entry name" value="BCTRLSENSOR"/>
</dbReference>
<dbReference type="InterPro" id="IPR036890">
    <property type="entry name" value="HATPase_C_sf"/>
</dbReference>
<comment type="caution">
    <text evidence="13">The sequence shown here is derived from an EMBL/GenBank/DDBJ whole genome shotgun (WGS) entry which is preliminary data.</text>
</comment>
<evidence type="ECO:0000313" key="13">
    <source>
        <dbReference type="EMBL" id="MBB4080191.1"/>
    </source>
</evidence>
<evidence type="ECO:0000259" key="11">
    <source>
        <dbReference type="PROSITE" id="PS50046"/>
    </source>
</evidence>
<evidence type="ECO:0000256" key="10">
    <source>
        <dbReference type="ARBA" id="ARBA00023170"/>
    </source>
</evidence>